<dbReference type="RefSeq" id="WP_317063847.1">
    <property type="nucleotide sequence ID" value="NZ_WBKO01000001.1"/>
</dbReference>
<dbReference type="Proteomes" id="UP001281203">
    <property type="component" value="Unassembled WGS sequence"/>
</dbReference>
<dbReference type="CDD" id="cd07344">
    <property type="entry name" value="M48_yhfN_like"/>
    <property type="match status" value="1"/>
</dbReference>
<comment type="caution">
    <text evidence="2">The sequence shown here is derived from an EMBL/GenBank/DDBJ whole genome shotgun (WGS) entry which is preliminary data.</text>
</comment>
<proteinExistence type="predicted"/>
<dbReference type="EMBL" id="WBKO01000001">
    <property type="protein sequence ID" value="MDV2480869.1"/>
    <property type="molecule type" value="Genomic_DNA"/>
</dbReference>
<dbReference type="InterPro" id="IPR053136">
    <property type="entry name" value="UTP_pyrophosphatase-like"/>
</dbReference>
<gene>
    <name evidence="2" type="ORF">F8E02_02375</name>
</gene>
<evidence type="ECO:0000259" key="1">
    <source>
        <dbReference type="Pfam" id="PF01863"/>
    </source>
</evidence>
<sequence>MGERSEERSPDGTTVVRKAVRSARLQVRPDGTVRVVAPPAFDVTGFLTRHEAWIAKRREELDTLAAEGRGREDRLLLYGRFYSLAPGPRFAVDEAGGAVAYPSFPALRGRLARMLKEEAGERLAALPDLAGEGPGRIAVKLQKTRWGSCSSLGNINLNLRVIALPRTLREYVIVHEAAHLREQNHSGRFWHLVAGHYPGYRAAEAELRRYRVILERNRVWGALRDTG</sequence>
<feature type="domain" description="YgjP-like metallopeptidase" evidence="1">
    <location>
        <begin position="21"/>
        <end position="209"/>
    </location>
</feature>
<dbReference type="Pfam" id="PF01863">
    <property type="entry name" value="YgjP-like"/>
    <property type="match status" value="1"/>
</dbReference>
<dbReference type="PANTHER" id="PTHR30399">
    <property type="entry name" value="UNCHARACTERIZED PROTEIN YGJP"/>
    <property type="match status" value="1"/>
</dbReference>
<dbReference type="Gene3D" id="3.30.2010.10">
    <property type="entry name" value="Metalloproteases ('zincins'), catalytic domain"/>
    <property type="match status" value="1"/>
</dbReference>
<protein>
    <submittedName>
        <fullName evidence="2">M48 family metallopeptidase</fullName>
    </submittedName>
</protein>
<evidence type="ECO:0000313" key="2">
    <source>
        <dbReference type="EMBL" id="MDV2480869.1"/>
    </source>
</evidence>
<name>A0ABU3WYI9_9EURY</name>
<dbReference type="InterPro" id="IPR002725">
    <property type="entry name" value="YgjP-like_metallopeptidase"/>
</dbReference>
<accession>A0ABU3WYI9</accession>
<evidence type="ECO:0000313" key="3">
    <source>
        <dbReference type="Proteomes" id="UP001281203"/>
    </source>
</evidence>
<reference evidence="2 3" key="1">
    <citation type="submission" date="2019-10" db="EMBL/GenBank/DDBJ databases">
        <title>Isolation and characterization of Methanoculleus sp. Wushi-C6 from a hot spring well.</title>
        <authorList>
            <person name="Chen S.-C."/>
            <person name="Lan Z.-H."/>
            <person name="You Y.-T."/>
            <person name="Lai M.-C."/>
        </authorList>
    </citation>
    <scope>NUCLEOTIDE SEQUENCE [LARGE SCALE GENOMIC DNA]</scope>
    <source>
        <strain evidence="2 3">Wushi-C6</strain>
    </source>
</reference>
<keyword evidence="3" id="KW-1185">Reference proteome</keyword>
<dbReference type="PANTHER" id="PTHR30399:SF1">
    <property type="entry name" value="UTP PYROPHOSPHATASE"/>
    <property type="match status" value="1"/>
</dbReference>
<organism evidence="2 3">
    <name type="scientific">Methanoculleus caldifontis</name>
    <dbReference type="NCBI Taxonomy" id="2651577"/>
    <lineage>
        <taxon>Archaea</taxon>
        <taxon>Methanobacteriati</taxon>
        <taxon>Methanobacteriota</taxon>
        <taxon>Stenosarchaea group</taxon>
        <taxon>Methanomicrobia</taxon>
        <taxon>Methanomicrobiales</taxon>
        <taxon>Methanomicrobiaceae</taxon>
        <taxon>Methanoculleus</taxon>
    </lineage>
</organism>